<gene>
    <name evidence="2" type="ORF">Prevot485_3370</name>
</gene>
<reference evidence="2" key="1">
    <citation type="journal article" date="2020" name="J. ISSAAS">
        <title>Lactobacilli and other gastrointestinal microbiota of Peromyscus leucopus, reservoir host for agents of Lyme disease and other zoonoses in North America.</title>
        <authorList>
            <person name="Milovic A."/>
            <person name="Bassam K."/>
            <person name="Shao H."/>
            <person name="Chatzistamou I."/>
            <person name="Tufts D.M."/>
            <person name="Diuk-Wasser M."/>
            <person name="Barbour A.G."/>
        </authorList>
    </citation>
    <scope>NUCLEOTIDE SEQUENCE</scope>
    <source>
        <strain evidence="2">LL70</strain>
    </source>
</reference>
<dbReference type="InterPro" id="IPR001763">
    <property type="entry name" value="Rhodanese-like_dom"/>
</dbReference>
<feature type="domain" description="Rhodanese" evidence="1">
    <location>
        <begin position="35"/>
        <end position="124"/>
    </location>
</feature>
<dbReference type="PROSITE" id="PS50206">
    <property type="entry name" value="RHODANESE_3"/>
    <property type="match status" value="1"/>
</dbReference>
<dbReference type="CDD" id="cd00158">
    <property type="entry name" value="RHOD"/>
    <property type="match status" value="1"/>
</dbReference>
<dbReference type="PANTHER" id="PTHR43031:SF1">
    <property type="entry name" value="PYRIDINE NUCLEOTIDE-DISULPHIDE OXIDOREDUCTASE"/>
    <property type="match status" value="1"/>
</dbReference>
<sequence length="124" mass="13076">MVMSIITTLCSILGCNVKAEGFKSVGVEEFEQAMADSAAVCLDVRTAAEYADGHIAGAENVDVLLPDFTSKAVSLPKDKTVCLYCRSGNRSKKAAAILSKNGYTVVELDSGINGWTKAGKPITK</sequence>
<dbReference type="AlphaFoldDB" id="A0A6G8F250"/>
<name>A0A6G8F250_9BACT</name>
<dbReference type="Gene3D" id="3.40.250.10">
    <property type="entry name" value="Rhodanese-like domain"/>
    <property type="match status" value="1"/>
</dbReference>
<accession>A0A6G8F250</accession>
<dbReference type="PANTHER" id="PTHR43031">
    <property type="entry name" value="FAD-DEPENDENT OXIDOREDUCTASE"/>
    <property type="match status" value="1"/>
</dbReference>
<organism evidence="2">
    <name type="scientific">uncultured Prevotella sp</name>
    <dbReference type="NCBI Taxonomy" id="159272"/>
    <lineage>
        <taxon>Bacteria</taxon>
        <taxon>Pseudomonadati</taxon>
        <taxon>Bacteroidota</taxon>
        <taxon>Bacteroidia</taxon>
        <taxon>Bacteroidales</taxon>
        <taxon>Prevotellaceae</taxon>
        <taxon>Prevotella</taxon>
        <taxon>environmental samples</taxon>
    </lineage>
</organism>
<evidence type="ECO:0000259" key="1">
    <source>
        <dbReference type="PROSITE" id="PS50206"/>
    </source>
</evidence>
<dbReference type="EMBL" id="MN990733">
    <property type="protein sequence ID" value="QIM10238.1"/>
    <property type="molecule type" value="Genomic_DNA"/>
</dbReference>
<dbReference type="SUPFAM" id="SSF52821">
    <property type="entry name" value="Rhodanese/Cell cycle control phosphatase"/>
    <property type="match status" value="1"/>
</dbReference>
<proteinExistence type="predicted"/>
<dbReference type="SMART" id="SM00450">
    <property type="entry name" value="RHOD"/>
    <property type="match status" value="1"/>
</dbReference>
<protein>
    <submittedName>
        <fullName evidence="2">Rhodanese</fullName>
    </submittedName>
</protein>
<dbReference type="InterPro" id="IPR050229">
    <property type="entry name" value="GlpE_sulfurtransferase"/>
</dbReference>
<evidence type="ECO:0000313" key="2">
    <source>
        <dbReference type="EMBL" id="QIM10238.1"/>
    </source>
</evidence>
<dbReference type="InterPro" id="IPR036873">
    <property type="entry name" value="Rhodanese-like_dom_sf"/>
</dbReference>
<dbReference type="Pfam" id="PF00581">
    <property type="entry name" value="Rhodanese"/>
    <property type="match status" value="1"/>
</dbReference>